<keyword evidence="3" id="KW-1185">Reference proteome</keyword>
<dbReference type="STRING" id="218672.SAMN04489759_105105"/>
<dbReference type="EMBL" id="FNBP01000005">
    <property type="protein sequence ID" value="SDG18617.1"/>
    <property type="molecule type" value="Genomic_DNA"/>
</dbReference>
<keyword evidence="1" id="KW-1133">Transmembrane helix</keyword>
<evidence type="ECO:0008006" key="4">
    <source>
        <dbReference type="Google" id="ProtNLM"/>
    </source>
</evidence>
<dbReference type="RefSeq" id="WP_093742138.1">
    <property type="nucleotide sequence ID" value="NZ_FNBP01000005.1"/>
</dbReference>
<dbReference type="OrthoDB" id="8449249at2"/>
<proteinExistence type="predicted"/>
<gene>
    <name evidence="2" type="ORF">SAMN04489759_105105</name>
</gene>
<keyword evidence="1" id="KW-0472">Membrane</keyword>
<organism evidence="2 3">
    <name type="scientific">Sulfitobacter delicatus</name>
    <dbReference type="NCBI Taxonomy" id="218672"/>
    <lineage>
        <taxon>Bacteria</taxon>
        <taxon>Pseudomonadati</taxon>
        <taxon>Pseudomonadota</taxon>
        <taxon>Alphaproteobacteria</taxon>
        <taxon>Rhodobacterales</taxon>
        <taxon>Roseobacteraceae</taxon>
        <taxon>Sulfitobacter</taxon>
    </lineage>
</organism>
<sequence>MARIIALLIKVGFGGMIEKALYHMERRAELENDRERLKSQTAVALARHAVNEAKIMADYNKSKLAFPWFWVFAGLFIVPLALWWSAVILDSIFGFSWSVADLPTPQMQEWAGDMIRWLFYVGSGVGALRALRR</sequence>
<protein>
    <recommendedName>
        <fullName evidence="4">Holin of 3TMs, for gene-transfer release</fullName>
    </recommendedName>
</protein>
<dbReference type="Proteomes" id="UP000199399">
    <property type="component" value="Unassembled WGS sequence"/>
</dbReference>
<evidence type="ECO:0000313" key="3">
    <source>
        <dbReference type="Proteomes" id="UP000199399"/>
    </source>
</evidence>
<keyword evidence="1" id="KW-0812">Transmembrane</keyword>
<name>A0A1G7S6G6_9RHOB</name>
<dbReference type="AlphaFoldDB" id="A0A1G7S6G6"/>
<feature type="transmembrane region" description="Helical" evidence="1">
    <location>
        <begin position="114"/>
        <end position="131"/>
    </location>
</feature>
<feature type="transmembrane region" description="Helical" evidence="1">
    <location>
        <begin position="68"/>
        <end position="94"/>
    </location>
</feature>
<reference evidence="3" key="1">
    <citation type="submission" date="2016-10" db="EMBL/GenBank/DDBJ databases">
        <authorList>
            <person name="Varghese N."/>
            <person name="Submissions S."/>
        </authorList>
    </citation>
    <scope>NUCLEOTIDE SEQUENCE [LARGE SCALE GENOMIC DNA]</scope>
    <source>
        <strain evidence="3">DSM 16477</strain>
    </source>
</reference>
<evidence type="ECO:0000256" key="1">
    <source>
        <dbReference type="SAM" id="Phobius"/>
    </source>
</evidence>
<accession>A0A1G7S6G6</accession>
<evidence type="ECO:0000313" key="2">
    <source>
        <dbReference type="EMBL" id="SDG18617.1"/>
    </source>
</evidence>